<protein>
    <submittedName>
        <fullName evidence="3">DUF3558 domain-containing protein</fullName>
    </submittedName>
</protein>
<dbReference type="RefSeq" id="WP_355721294.1">
    <property type="nucleotide sequence ID" value="NZ_JBEXNP010000010.1"/>
</dbReference>
<comment type="caution">
    <text evidence="3">The sequence shown here is derived from an EMBL/GenBank/DDBJ whole genome shotgun (WGS) entry which is preliminary data.</text>
</comment>
<evidence type="ECO:0000313" key="4">
    <source>
        <dbReference type="Proteomes" id="UP001601976"/>
    </source>
</evidence>
<name>A0ABW6RIT5_9ACTN</name>
<dbReference type="EMBL" id="JBIAPK010000007">
    <property type="protein sequence ID" value="MFF3341456.1"/>
    <property type="molecule type" value="Genomic_DNA"/>
</dbReference>
<feature type="signal peptide" evidence="2">
    <location>
        <begin position="1"/>
        <end position="20"/>
    </location>
</feature>
<evidence type="ECO:0000256" key="1">
    <source>
        <dbReference type="SAM" id="MobiDB-lite"/>
    </source>
</evidence>
<dbReference type="Proteomes" id="UP001601976">
    <property type="component" value="Unassembled WGS sequence"/>
</dbReference>
<feature type="compositionally biased region" description="Acidic residues" evidence="1">
    <location>
        <begin position="153"/>
        <end position="166"/>
    </location>
</feature>
<evidence type="ECO:0000313" key="3">
    <source>
        <dbReference type="EMBL" id="MFF3341456.1"/>
    </source>
</evidence>
<keyword evidence="2" id="KW-0732">Signal</keyword>
<accession>A0ABW6RIT5</accession>
<evidence type="ECO:0000256" key="2">
    <source>
        <dbReference type="SAM" id="SignalP"/>
    </source>
</evidence>
<reference evidence="3 4" key="1">
    <citation type="submission" date="2024-10" db="EMBL/GenBank/DDBJ databases">
        <title>The Natural Products Discovery Center: Release of the First 8490 Sequenced Strains for Exploring Actinobacteria Biosynthetic Diversity.</title>
        <authorList>
            <person name="Kalkreuter E."/>
            <person name="Kautsar S.A."/>
            <person name="Yang D."/>
            <person name="Bader C.D."/>
            <person name="Teijaro C.N."/>
            <person name="Fluegel L."/>
            <person name="Davis C.M."/>
            <person name="Simpson J.R."/>
            <person name="Lauterbach L."/>
            <person name="Steele A.D."/>
            <person name="Gui C."/>
            <person name="Meng S."/>
            <person name="Li G."/>
            <person name="Viehrig K."/>
            <person name="Ye F."/>
            <person name="Su P."/>
            <person name="Kiefer A.F."/>
            <person name="Nichols A."/>
            <person name="Cepeda A.J."/>
            <person name="Yan W."/>
            <person name="Fan B."/>
            <person name="Jiang Y."/>
            <person name="Adhikari A."/>
            <person name="Zheng C.-J."/>
            <person name="Schuster L."/>
            <person name="Cowan T.M."/>
            <person name="Smanski M.J."/>
            <person name="Chevrette M.G."/>
            <person name="De Carvalho L.P.S."/>
            <person name="Shen B."/>
        </authorList>
    </citation>
    <scope>NUCLEOTIDE SEQUENCE [LARGE SCALE GENOMIC DNA]</scope>
    <source>
        <strain evidence="3 4">NPDC003029</strain>
    </source>
</reference>
<feature type="region of interest" description="Disordered" evidence="1">
    <location>
        <begin position="135"/>
        <end position="230"/>
    </location>
</feature>
<proteinExistence type="predicted"/>
<gene>
    <name evidence="3" type="ORF">ACFYWW_22485</name>
</gene>
<organism evidence="3 4">
    <name type="scientific">Streptomyces flavidovirens</name>
    <dbReference type="NCBI Taxonomy" id="67298"/>
    <lineage>
        <taxon>Bacteria</taxon>
        <taxon>Bacillati</taxon>
        <taxon>Actinomycetota</taxon>
        <taxon>Actinomycetes</taxon>
        <taxon>Kitasatosporales</taxon>
        <taxon>Streptomycetaceae</taxon>
        <taxon>Streptomyces</taxon>
    </lineage>
</organism>
<feature type="chain" id="PRO_5047188280" evidence="2">
    <location>
        <begin position="21"/>
        <end position="308"/>
    </location>
</feature>
<keyword evidence="4" id="KW-1185">Reference proteome</keyword>
<feature type="compositionally biased region" description="Low complexity" evidence="1">
    <location>
        <begin position="180"/>
        <end position="200"/>
    </location>
</feature>
<dbReference type="PROSITE" id="PS51257">
    <property type="entry name" value="PROKAR_LIPOPROTEIN"/>
    <property type="match status" value="1"/>
</dbReference>
<sequence length="308" mass="32035">MQRKVYVPGVALLAALTAGCTGGSGTDGSTADDKAGEANTSVAAPGKYRTLREPCGSVDRALLRDLLPGATTLPEEQQEKAYDGTAAVTYDTDRRVGCRWKVDSPAATHHLLVDFERVVSYDSDVSDDDRAKEVYAKQEIAADLPTPTRSPEEGDGEGEDTEDGEAEGSASPDGSGSPTASASQSGDQSGDAAGDVAGDDSATRTPDPADVTDSASGSGGSTGTQAPQGLEPRILADLGDTAFLDDALVRSGSTTQRRTVSVVFRTSNVIVTVQYSEQPALTTDVPDSKELQEKTQALARRLAEQFTD</sequence>